<evidence type="ECO:0000256" key="7">
    <source>
        <dbReference type="SAM" id="Phobius"/>
    </source>
</evidence>
<evidence type="ECO:0000256" key="5">
    <source>
        <dbReference type="ARBA" id="ARBA00023136"/>
    </source>
</evidence>
<evidence type="ECO:0000313" key="9">
    <source>
        <dbReference type="EnsemblProtists" id="EOD23263"/>
    </source>
</evidence>
<reference evidence="9" key="2">
    <citation type="submission" date="2024-10" db="UniProtKB">
        <authorList>
            <consortium name="EnsemblProtists"/>
        </authorList>
    </citation>
    <scope>IDENTIFICATION</scope>
</reference>
<feature type="transmembrane region" description="Helical" evidence="7">
    <location>
        <begin position="511"/>
        <end position="529"/>
    </location>
</feature>
<dbReference type="PANTHER" id="PTHR33778">
    <property type="entry name" value="PROTEIN MGTC"/>
    <property type="match status" value="1"/>
</dbReference>
<evidence type="ECO:0000256" key="2">
    <source>
        <dbReference type="ARBA" id="ARBA00022475"/>
    </source>
</evidence>
<reference evidence="10" key="1">
    <citation type="journal article" date="2013" name="Nature">
        <title>Pan genome of the phytoplankton Emiliania underpins its global distribution.</title>
        <authorList>
            <person name="Read B.A."/>
            <person name="Kegel J."/>
            <person name="Klute M.J."/>
            <person name="Kuo A."/>
            <person name="Lefebvre S.C."/>
            <person name="Maumus F."/>
            <person name="Mayer C."/>
            <person name="Miller J."/>
            <person name="Monier A."/>
            <person name="Salamov A."/>
            <person name="Young J."/>
            <person name="Aguilar M."/>
            <person name="Claverie J.M."/>
            <person name="Frickenhaus S."/>
            <person name="Gonzalez K."/>
            <person name="Herman E.K."/>
            <person name="Lin Y.C."/>
            <person name="Napier J."/>
            <person name="Ogata H."/>
            <person name="Sarno A.F."/>
            <person name="Shmutz J."/>
            <person name="Schroeder D."/>
            <person name="de Vargas C."/>
            <person name="Verret F."/>
            <person name="von Dassow P."/>
            <person name="Valentin K."/>
            <person name="Van de Peer Y."/>
            <person name="Wheeler G."/>
            <person name="Dacks J.B."/>
            <person name="Delwiche C.F."/>
            <person name="Dyhrman S.T."/>
            <person name="Glockner G."/>
            <person name="John U."/>
            <person name="Richards T."/>
            <person name="Worden A.Z."/>
            <person name="Zhang X."/>
            <person name="Grigoriev I.V."/>
            <person name="Allen A.E."/>
            <person name="Bidle K."/>
            <person name="Borodovsky M."/>
            <person name="Bowler C."/>
            <person name="Brownlee C."/>
            <person name="Cock J.M."/>
            <person name="Elias M."/>
            <person name="Gladyshev V.N."/>
            <person name="Groth M."/>
            <person name="Guda C."/>
            <person name="Hadaegh A."/>
            <person name="Iglesias-Rodriguez M.D."/>
            <person name="Jenkins J."/>
            <person name="Jones B.M."/>
            <person name="Lawson T."/>
            <person name="Leese F."/>
            <person name="Lindquist E."/>
            <person name="Lobanov A."/>
            <person name="Lomsadze A."/>
            <person name="Malik S.B."/>
            <person name="Marsh M.E."/>
            <person name="Mackinder L."/>
            <person name="Mock T."/>
            <person name="Mueller-Roeber B."/>
            <person name="Pagarete A."/>
            <person name="Parker M."/>
            <person name="Probert I."/>
            <person name="Quesneville H."/>
            <person name="Raines C."/>
            <person name="Rensing S.A."/>
            <person name="Riano-Pachon D.M."/>
            <person name="Richier S."/>
            <person name="Rokitta S."/>
            <person name="Shiraiwa Y."/>
            <person name="Soanes D.M."/>
            <person name="van der Giezen M."/>
            <person name="Wahlund T.M."/>
            <person name="Williams B."/>
            <person name="Wilson W."/>
            <person name="Wolfe G."/>
            <person name="Wurch L.L."/>
        </authorList>
    </citation>
    <scope>NUCLEOTIDE SEQUENCE</scope>
</reference>
<evidence type="ECO:0000256" key="4">
    <source>
        <dbReference type="ARBA" id="ARBA00022989"/>
    </source>
</evidence>
<keyword evidence="10" id="KW-1185">Reference proteome</keyword>
<feature type="transmembrane region" description="Helical" evidence="7">
    <location>
        <begin position="147"/>
        <end position="173"/>
    </location>
</feature>
<accession>A0A0D3JIC8</accession>
<dbReference type="Proteomes" id="UP000013827">
    <property type="component" value="Unassembled WGS sequence"/>
</dbReference>
<evidence type="ECO:0000256" key="3">
    <source>
        <dbReference type="ARBA" id="ARBA00022692"/>
    </source>
</evidence>
<name>A0A0D3JIC8_EMIH1</name>
<keyword evidence="4 7" id="KW-1133">Transmembrane helix</keyword>
<evidence type="ECO:0000256" key="6">
    <source>
        <dbReference type="SAM" id="MobiDB-lite"/>
    </source>
</evidence>
<feature type="compositionally biased region" description="Gly residues" evidence="6">
    <location>
        <begin position="597"/>
        <end position="606"/>
    </location>
</feature>
<keyword evidence="5 7" id="KW-0472">Membrane</keyword>
<feature type="transmembrane region" description="Helical" evidence="7">
    <location>
        <begin position="277"/>
        <end position="295"/>
    </location>
</feature>
<dbReference type="eggNOG" id="ENOG502S35P">
    <property type="taxonomic scope" value="Eukaryota"/>
</dbReference>
<dbReference type="EnsemblProtists" id="EOD23263">
    <property type="protein sequence ID" value="EOD23263"/>
    <property type="gene ID" value="EMIHUDRAFT_458080"/>
</dbReference>
<keyword evidence="3 7" id="KW-0812">Transmembrane</keyword>
<organism evidence="9 10">
    <name type="scientific">Emiliania huxleyi (strain CCMP1516)</name>
    <dbReference type="NCBI Taxonomy" id="280463"/>
    <lineage>
        <taxon>Eukaryota</taxon>
        <taxon>Haptista</taxon>
        <taxon>Haptophyta</taxon>
        <taxon>Prymnesiophyceae</taxon>
        <taxon>Isochrysidales</taxon>
        <taxon>Noelaerhabdaceae</taxon>
        <taxon>Emiliania</taxon>
    </lineage>
</organism>
<evidence type="ECO:0000313" key="10">
    <source>
        <dbReference type="Proteomes" id="UP000013827"/>
    </source>
</evidence>
<dbReference type="InterPro" id="IPR049177">
    <property type="entry name" value="MgtC_SapB_SrpB_YhiD_N"/>
</dbReference>
<dbReference type="Pfam" id="PF02308">
    <property type="entry name" value="MgtC"/>
    <property type="match status" value="2"/>
</dbReference>
<dbReference type="HOGENOM" id="CLU_031511_0_0_1"/>
<feature type="transmembrane region" description="Helical" evidence="7">
    <location>
        <begin position="307"/>
        <end position="329"/>
    </location>
</feature>
<dbReference type="InterPro" id="IPR003416">
    <property type="entry name" value="MgtC/SapB/SrpB/YhiD_fam"/>
</dbReference>
<evidence type="ECO:0000259" key="8">
    <source>
        <dbReference type="Pfam" id="PF02308"/>
    </source>
</evidence>
<feature type="transmembrane region" description="Helical" evidence="7">
    <location>
        <begin position="549"/>
        <end position="576"/>
    </location>
</feature>
<feature type="transmembrane region" description="Helical" evidence="7">
    <location>
        <begin position="381"/>
        <end position="405"/>
    </location>
</feature>
<dbReference type="PRINTS" id="PR01837">
    <property type="entry name" value="MGTCSAPBPROT"/>
</dbReference>
<feature type="region of interest" description="Disordered" evidence="6">
    <location>
        <begin position="584"/>
        <end position="606"/>
    </location>
</feature>
<protein>
    <recommendedName>
        <fullName evidence="8">MgtC/SapB/SrpB/YhiD N-terminal domain-containing protein</fullName>
    </recommendedName>
</protein>
<feature type="domain" description="MgtC/SapB/SrpB/YhiD N-terminal" evidence="8">
    <location>
        <begin position="456"/>
        <end position="583"/>
    </location>
</feature>
<dbReference type="PaxDb" id="2903-EOD23263"/>
<dbReference type="GeneID" id="17268808"/>
<proteinExistence type="predicted"/>
<feature type="transmembrane region" description="Helical" evidence="7">
    <location>
        <begin position="335"/>
        <end position="360"/>
    </location>
</feature>
<dbReference type="AlphaFoldDB" id="A0A0D3JIC8"/>
<dbReference type="PANTHER" id="PTHR33778:SF1">
    <property type="entry name" value="MAGNESIUM TRANSPORTER YHID-RELATED"/>
    <property type="match status" value="1"/>
</dbReference>
<feature type="transmembrane region" description="Helical" evidence="7">
    <location>
        <begin position="477"/>
        <end position="499"/>
    </location>
</feature>
<dbReference type="KEGG" id="ehx:EMIHUDRAFT_458080"/>
<sequence length="606" mass="63167">MASHRIGARVAGLSPAQLCAIIEAQAGASDAALRVAEEHAARLVEQPEWVLSEVLLSPDLAPHILAQLPTTEHAVKGTRAIKSTPATIPVIQIDPPSLLAPVWRARGRHDKRGIQDRGYSRLFSCHTMGRDGVRDRYFSRRATFTELLCYSVVAVAVVAYSAIAIASEVGLIAPACHLPPRSQPLKHGNPDFDDDPCYSVRYWSLLGFTKWECGICARILCSIAIGTAIGWERAVHGHTATGMRTMSVLCLGACCFSICSSFSFVDGPMSWDASRSSAAIPTGVGFLGGATIWKGKTASGREEIHGLTTAILVWTTAAIGNAVGGALYVPAIFAAAASVVVLNFVPGAAGIAAVGPLSAASLARDDLRRGSTARIVAGHNTLLTMLAINLIGCSACVYALLALAAPHLAPPCSEPLGSLKPYSNPIYAAEYDPCQNDRHAVLGGLTTMEADACVRLTVAVLLGAIIGHERRRSERGVGIQTMAITCLASALYTWGGMFCEGTGPSKWDTSRVAAAVVSGVSFIGGAVIVKGSDKNPHVHGLTTATSVWLSAALGLMAGGALYPVAFFAAFTAVFYLRFGPSTHQGGGSEPNGLDGQPNGGADGLTS</sequence>
<evidence type="ECO:0000256" key="1">
    <source>
        <dbReference type="ARBA" id="ARBA00004651"/>
    </source>
</evidence>
<feature type="transmembrane region" description="Helical" evidence="7">
    <location>
        <begin position="243"/>
        <end position="265"/>
    </location>
</feature>
<dbReference type="GO" id="GO:0005886">
    <property type="term" value="C:plasma membrane"/>
    <property type="evidence" value="ECO:0007669"/>
    <property type="project" value="UniProtKB-SubCell"/>
</dbReference>
<comment type="subcellular location">
    <subcellularLocation>
        <location evidence="1">Cell membrane</location>
        <topology evidence="1">Multi-pass membrane protein</topology>
    </subcellularLocation>
</comment>
<feature type="domain" description="MgtC/SapB/SrpB/YhiD N-terminal" evidence="8">
    <location>
        <begin position="220"/>
        <end position="345"/>
    </location>
</feature>
<keyword evidence="2" id="KW-1003">Cell membrane</keyword>
<dbReference type="RefSeq" id="XP_005775692.1">
    <property type="nucleotide sequence ID" value="XM_005775635.1"/>
</dbReference>